<keyword evidence="2" id="KW-1185">Reference proteome</keyword>
<gene>
    <name evidence="1" type="ORF">phi9184_ORF064</name>
</gene>
<sequence>MTHEKYNELQKKMDELASDYVDVMAEIESNEEIEMNSDWLDDHMNEIFKWANDHDAEEKVLAELQNDYSKLKEMLEC</sequence>
<dbReference type="Proteomes" id="UP000593991">
    <property type="component" value="Segment"/>
</dbReference>
<name>A0A7L8ZJZ6_9CAUD</name>
<evidence type="ECO:0000313" key="1">
    <source>
        <dbReference type="EMBL" id="QOI68883.1"/>
    </source>
</evidence>
<accession>A0A7L8ZJZ6</accession>
<evidence type="ECO:0000313" key="2">
    <source>
        <dbReference type="Proteomes" id="UP000593991"/>
    </source>
</evidence>
<organism evidence="1 2">
    <name type="scientific">Enterococcus phage 9184</name>
    <dbReference type="NCBI Taxonomy" id="2763103"/>
    <lineage>
        <taxon>Viruses</taxon>
        <taxon>Duplodnaviria</taxon>
        <taxon>Heunggongvirae</taxon>
        <taxon>Uroviricota</taxon>
        <taxon>Caudoviricetes</taxon>
        <taxon>Thiercelinvirus</taxon>
        <taxon>Thiercelinvirus v9184</taxon>
    </lineage>
</organism>
<proteinExistence type="predicted"/>
<reference evidence="1 2" key="1">
    <citation type="submission" date="2020-08" db="EMBL/GenBank/DDBJ databases">
        <authorList>
            <person name="Canfield G.S."/>
            <person name="Duerkop B.A."/>
        </authorList>
    </citation>
    <scope>NUCLEOTIDE SEQUENCE [LARGE SCALE GENOMIC DNA]</scope>
</reference>
<dbReference type="EMBL" id="MT939242">
    <property type="protein sequence ID" value="QOI68883.1"/>
    <property type="molecule type" value="Genomic_DNA"/>
</dbReference>
<protein>
    <submittedName>
        <fullName evidence="1">Uncharacterized protein</fullName>
    </submittedName>
</protein>